<gene>
    <name evidence="1" type="ordered locus">Os07g0421200</name>
</gene>
<dbReference type="EMBL" id="AP008213">
    <property type="protein sequence ID" value="BAH93893.1"/>
    <property type="molecule type" value="Genomic_DNA"/>
</dbReference>
<dbReference type="Proteomes" id="UP000000763">
    <property type="component" value="Chromosome 7"/>
</dbReference>
<evidence type="ECO:0000313" key="1">
    <source>
        <dbReference type="EMBL" id="BAH93893.1"/>
    </source>
</evidence>
<dbReference type="KEGG" id="dosa:Os07g0421200"/>
<dbReference type="AlphaFoldDB" id="C7J4H5"/>
<name>C7J4H5_ORYSJ</name>
<evidence type="ECO:0000313" key="2">
    <source>
        <dbReference type="Proteomes" id="UP000000763"/>
    </source>
</evidence>
<accession>C7J4H5</accession>
<organism evidence="1 2">
    <name type="scientific">Oryza sativa subsp. japonica</name>
    <name type="common">Rice</name>
    <dbReference type="NCBI Taxonomy" id="39947"/>
    <lineage>
        <taxon>Eukaryota</taxon>
        <taxon>Viridiplantae</taxon>
        <taxon>Streptophyta</taxon>
        <taxon>Embryophyta</taxon>
        <taxon>Tracheophyta</taxon>
        <taxon>Spermatophyta</taxon>
        <taxon>Magnoliopsida</taxon>
        <taxon>Liliopsida</taxon>
        <taxon>Poales</taxon>
        <taxon>Poaceae</taxon>
        <taxon>BOP clade</taxon>
        <taxon>Oryzoideae</taxon>
        <taxon>Oryzeae</taxon>
        <taxon>Oryzinae</taxon>
        <taxon>Oryza</taxon>
        <taxon>Oryza sativa</taxon>
    </lineage>
</organism>
<sequence>MPSHIYFCCSHGKKRERRESILRREFDMVLRIINKSIPAENHLRFLHWDLHENSLENL</sequence>
<reference evidence="1 2" key="1">
    <citation type="journal article" date="2005" name="Nature">
        <title>The map-based sequence of the rice genome.</title>
        <authorList>
            <consortium name="International rice genome sequencing project (IRGSP)"/>
            <person name="Matsumoto T."/>
            <person name="Wu J."/>
            <person name="Kanamori H."/>
            <person name="Katayose Y."/>
            <person name="Fujisawa M."/>
            <person name="Namiki N."/>
            <person name="Mizuno H."/>
            <person name="Yamamoto K."/>
            <person name="Antonio B.A."/>
            <person name="Baba T."/>
            <person name="Sakata K."/>
            <person name="Nagamura Y."/>
            <person name="Aoki H."/>
            <person name="Arikawa K."/>
            <person name="Arita K."/>
            <person name="Bito T."/>
            <person name="Chiden Y."/>
            <person name="Fujitsuka N."/>
            <person name="Fukunaka R."/>
            <person name="Hamada M."/>
            <person name="Harada C."/>
            <person name="Hayashi A."/>
            <person name="Hijishita S."/>
            <person name="Honda M."/>
            <person name="Hosokawa S."/>
            <person name="Ichikawa Y."/>
            <person name="Idonuma A."/>
            <person name="Iijima M."/>
            <person name="Ikeda M."/>
            <person name="Ikeno M."/>
            <person name="Ito K."/>
            <person name="Ito S."/>
            <person name="Ito T."/>
            <person name="Ito Y."/>
            <person name="Ito Y."/>
            <person name="Iwabuchi A."/>
            <person name="Kamiya K."/>
            <person name="Karasawa W."/>
            <person name="Kurita K."/>
            <person name="Katagiri S."/>
            <person name="Kikuta A."/>
            <person name="Kobayashi H."/>
            <person name="Kobayashi N."/>
            <person name="Machita K."/>
            <person name="Maehara T."/>
            <person name="Masukawa M."/>
            <person name="Mizubayashi T."/>
            <person name="Mukai Y."/>
            <person name="Nagasaki H."/>
            <person name="Nagata Y."/>
            <person name="Naito S."/>
            <person name="Nakashima M."/>
            <person name="Nakama Y."/>
            <person name="Nakamichi Y."/>
            <person name="Nakamura M."/>
            <person name="Meguro A."/>
            <person name="Negishi M."/>
            <person name="Ohta I."/>
            <person name="Ohta T."/>
            <person name="Okamoto M."/>
            <person name="Ono N."/>
            <person name="Saji S."/>
            <person name="Sakaguchi M."/>
            <person name="Sakai K."/>
            <person name="Shibata M."/>
            <person name="Shimokawa T."/>
            <person name="Song J."/>
            <person name="Takazaki Y."/>
            <person name="Terasawa K."/>
            <person name="Tsugane M."/>
            <person name="Tsuji K."/>
            <person name="Ueda S."/>
            <person name="Waki K."/>
            <person name="Yamagata H."/>
            <person name="Yamamoto M."/>
            <person name="Yamamoto S."/>
            <person name="Yamane H."/>
            <person name="Yoshiki S."/>
            <person name="Yoshihara R."/>
            <person name="Yukawa K."/>
            <person name="Zhong H."/>
            <person name="Yano M."/>
            <person name="Yuan Q."/>
            <person name="Ouyang S."/>
            <person name="Liu J."/>
            <person name="Jones K.M."/>
            <person name="Gansberger K."/>
            <person name="Moffat K."/>
            <person name="Hill J."/>
            <person name="Bera J."/>
            <person name="Fadrosh D."/>
            <person name="Jin S."/>
            <person name="Johri S."/>
            <person name="Kim M."/>
            <person name="Overton L."/>
            <person name="Reardon M."/>
            <person name="Tsitrin T."/>
            <person name="Vuong H."/>
            <person name="Weaver B."/>
            <person name="Ciecko A."/>
            <person name="Tallon L."/>
            <person name="Jackson J."/>
            <person name="Pai G."/>
            <person name="Aken S.V."/>
            <person name="Utterback T."/>
            <person name="Reidmuller S."/>
            <person name="Feldblyum T."/>
            <person name="Hsiao J."/>
            <person name="Zismann V."/>
            <person name="Iobst S."/>
            <person name="de Vazeille A.R."/>
            <person name="Buell C.R."/>
            <person name="Ying K."/>
            <person name="Li Y."/>
            <person name="Lu T."/>
            <person name="Huang Y."/>
            <person name="Zhao Q."/>
            <person name="Feng Q."/>
            <person name="Zhang L."/>
            <person name="Zhu J."/>
            <person name="Weng Q."/>
            <person name="Mu J."/>
            <person name="Lu Y."/>
            <person name="Fan D."/>
            <person name="Liu Y."/>
            <person name="Guan J."/>
            <person name="Zhang Y."/>
            <person name="Yu S."/>
            <person name="Liu X."/>
            <person name="Zhang Y."/>
            <person name="Hong G."/>
            <person name="Han B."/>
            <person name="Choisne N."/>
            <person name="Demange N."/>
            <person name="Orjeda G."/>
            <person name="Samain S."/>
            <person name="Cattolico L."/>
            <person name="Pelletier E."/>
            <person name="Couloux A."/>
            <person name="Segurens B."/>
            <person name="Wincker P."/>
            <person name="D'Hont A."/>
            <person name="Scarpelli C."/>
            <person name="Weissenbach J."/>
            <person name="Salanoubat M."/>
            <person name="Quetier F."/>
            <person name="Yu Y."/>
            <person name="Kim H.R."/>
            <person name="Rambo T."/>
            <person name="Currie J."/>
            <person name="Collura K."/>
            <person name="Luo M."/>
            <person name="Yang T."/>
            <person name="Ammiraju J.S.S."/>
            <person name="Engler F."/>
            <person name="Soderlund C."/>
            <person name="Wing R.A."/>
            <person name="Palmer L.E."/>
            <person name="de la Bastide M."/>
            <person name="Spiegel L."/>
            <person name="Nascimento L."/>
            <person name="Zutavern T."/>
            <person name="O'Shaughnessy A."/>
            <person name="Dike S."/>
            <person name="Dedhia N."/>
            <person name="Preston R."/>
            <person name="Balija V."/>
            <person name="McCombie W.R."/>
            <person name="Chow T."/>
            <person name="Chen H."/>
            <person name="Chung M."/>
            <person name="Chen C."/>
            <person name="Shaw J."/>
            <person name="Wu H."/>
            <person name="Hsiao K."/>
            <person name="Chao Y."/>
            <person name="Chu M."/>
            <person name="Cheng C."/>
            <person name="Hour A."/>
            <person name="Lee P."/>
            <person name="Lin S."/>
            <person name="Lin Y."/>
            <person name="Liou J."/>
            <person name="Liu S."/>
            <person name="Hsing Y."/>
            <person name="Raghuvanshi S."/>
            <person name="Mohanty A."/>
            <person name="Bharti A.K."/>
            <person name="Gaur A."/>
            <person name="Gupta V."/>
            <person name="Kumar D."/>
            <person name="Ravi V."/>
            <person name="Vij S."/>
            <person name="Kapur A."/>
            <person name="Khurana P."/>
            <person name="Khurana P."/>
            <person name="Khurana J.P."/>
            <person name="Tyagi A.K."/>
            <person name="Gaikwad K."/>
            <person name="Singh A."/>
            <person name="Dalal V."/>
            <person name="Srivastava S."/>
            <person name="Dixit A."/>
            <person name="Pal A.K."/>
            <person name="Ghazi I.A."/>
            <person name="Yadav M."/>
            <person name="Pandit A."/>
            <person name="Bhargava A."/>
            <person name="Sureshbabu K."/>
            <person name="Batra K."/>
            <person name="Sharma T.R."/>
            <person name="Mohapatra T."/>
            <person name="Singh N.K."/>
            <person name="Messing J."/>
            <person name="Nelson A.B."/>
            <person name="Fuks G."/>
            <person name="Kavchok S."/>
            <person name="Keizer G."/>
            <person name="Linton E."/>
            <person name="Llaca V."/>
            <person name="Song R."/>
            <person name="Tanyolac B."/>
            <person name="Young S."/>
            <person name="Ho-Il K."/>
            <person name="Hahn J.H."/>
            <person name="Sangsakoo G."/>
            <person name="Vanavichit A."/>
            <person name="de Mattos Luiz.A.T."/>
            <person name="Zimmer P.D."/>
            <person name="Malone G."/>
            <person name="Dellagostin O."/>
            <person name="de Oliveira A.C."/>
            <person name="Bevan M."/>
            <person name="Bancroft I."/>
            <person name="Minx P."/>
            <person name="Cordum H."/>
            <person name="Wilson R."/>
            <person name="Cheng Z."/>
            <person name="Jin W."/>
            <person name="Jiang J."/>
            <person name="Leong S.A."/>
            <person name="Iwama H."/>
            <person name="Gojobori T."/>
            <person name="Itoh T."/>
            <person name="Niimura Y."/>
            <person name="Fujii Y."/>
            <person name="Habara T."/>
            <person name="Sakai H."/>
            <person name="Sato Y."/>
            <person name="Wilson G."/>
            <person name="Kumar K."/>
            <person name="McCouch S."/>
            <person name="Juretic N."/>
            <person name="Hoen D."/>
            <person name="Wright S."/>
            <person name="Bruskiewich R."/>
            <person name="Bureau T."/>
            <person name="Miyao A."/>
            <person name="Hirochika H."/>
            <person name="Nishikawa T."/>
            <person name="Kadowaki K."/>
            <person name="Sugiura M."/>
            <person name="Burr B."/>
            <person name="Sasaki T."/>
        </authorList>
    </citation>
    <scope>NUCLEOTIDE SEQUENCE [LARGE SCALE GENOMIC DNA]</scope>
    <source>
        <strain evidence="2">cv. Nipponbare</strain>
    </source>
</reference>
<reference evidence="2" key="2">
    <citation type="journal article" date="2008" name="Nucleic Acids Res.">
        <title>The rice annotation project database (RAP-DB): 2008 update.</title>
        <authorList>
            <consortium name="The rice annotation project (RAP)"/>
        </authorList>
    </citation>
    <scope>GENOME REANNOTATION</scope>
    <source>
        <strain evidence="2">cv. Nipponbare</strain>
    </source>
</reference>
<proteinExistence type="predicted"/>
<protein>
    <submittedName>
        <fullName evidence="1">Os07g0421200 protein</fullName>
    </submittedName>
</protein>